<evidence type="ECO:0008006" key="5">
    <source>
        <dbReference type="Google" id="ProtNLM"/>
    </source>
</evidence>
<feature type="compositionally biased region" description="Basic and acidic residues" evidence="1">
    <location>
        <begin position="125"/>
        <end position="134"/>
    </location>
</feature>
<evidence type="ECO:0000256" key="2">
    <source>
        <dbReference type="SAM" id="SignalP"/>
    </source>
</evidence>
<dbReference type="Pfam" id="PF14559">
    <property type="entry name" value="TPR_19"/>
    <property type="match status" value="1"/>
</dbReference>
<dbReference type="EMBL" id="ARXU01000008">
    <property type="protein sequence ID" value="KGD60797.1"/>
    <property type="molecule type" value="Genomic_DNA"/>
</dbReference>
<dbReference type="Proteomes" id="UP000029443">
    <property type="component" value="Unassembled WGS sequence"/>
</dbReference>
<dbReference type="InterPro" id="IPR019734">
    <property type="entry name" value="TPR_rpt"/>
</dbReference>
<comment type="caution">
    <text evidence="3">The sequence shown here is derived from an EMBL/GenBank/DDBJ whole genome shotgun (WGS) entry which is preliminary data.</text>
</comment>
<dbReference type="Gene3D" id="1.25.40.10">
    <property type="entry name" value="Tetratricopeptide repeat domain"/>
    <property type="match status" value="1"/>
</dbReference>
<sequence length="153" mass="16707">MLSAQRLVQLMLISMVLAGCAVRPPMEEPAEPMTASQELEGSPALGLLSRAEQARQQGQTSAAERYLERALNIAPDSSWLYKELAGLRLSEGDPRGAEGFALKALRLAPDHDDYRAGLWDLVATARDRQGDKSGARQARSKAKELRNPKARPV</sequence>
<keyword evidence="4" id="KW-1185">Reference proteome</keyword>
<feature type="chain" id="PRO_5045949832" description="Tetratricopeptide repeat protein" evidence="2">
    <location>
        <begin position="19"/>
        <end position="153"/>
    </location>
</feature>
<gene>
    <name evidence="3" type="ORF">T9A_02274</name>
</gene>
<reference evidence="3 4" key="1">
    <citation type="submission" date="2012-09" db="EMBL/GenBank/DDBJ databases">
        <title>Genome Sequence of alkane-degrading Bacterium Alcanivorax jadensis T9.</title>
        <authorList>
            <person name="Lai Q."/>
            <person name="Shao Z."/>
        </authorList>
    </citation>
    <scope>NUCLEOTIDE SEQUENCE [LARGE SCALE GENOMIC DNA]</scope>
    <source>
        <strain evidence="3 4">T9</strain>
    </source>
</reference>
<name>A0ABR4WBK1_9GAMM</name>
<feature type="region of interest" description="Disordered" evidence="1">
    <location>
        <begin position="125"/>
        <end position="153"/>
    </location>
</feature>
<organism evidence="3 4">
    <name type="scientific">Alcanivorax jadensis T9</name>
    <dbReference type="NCBI Taxonomy" id="1177181"/>
    <lineage>
        <taxon>Bacteria</taxon>
        <taxon>Pseudomonadati</taxon>
        <taxon>Pseudomonadota</taxon>
        <taxon>Gammaproteobacteria</taxon>
        <taxon>Oceanospirillales</taxon>
        <taxon>Alcanivoracaceae</taxon>
        <taxon>Alcanivorax</taxon>
    </lineage>
</organism>
<feature type="signal peptide" evidence="2">
    <location>
        <begin position="1"/>
        <end position="18"/>
    </location>
</feature>
<dbReference type="PROSITE" id="PS51257">
    <property type="entry name" value="PROKAR_LIPOPROTEIN"/>
    <property type="match status" value="1"/>
</dbReference>
<keyword evidence="2" id="KW-0732">Signal</keyword>
<evidence type="ECO:0000313" key="3">
    <source>
        <dbReference type="EMBL" id="KGD60797.1"/>
    </source>
</evidence>
<accession>A0ABR4WBK1</accession>
<protein>
    <recommendedName>
        <fullName evidence="5">Tetratricopeptide repeat protein</fullName>
    </recommendedName>
</protein>
<dbReference type="InterPro" id="IPR011990">
    <property type="entry name" value="TPR-like_helical_dom_sf"/>
</dbReference>
<evidence type="ECO:0000256" key="1">
    <source>
        <dbReference type="SAM" id="MobiDB-lite"/>
    </source>
</evidence>
<proteinExistence type="predicted"/>
<dbReference type="RefSeq" id="WP_035248445.1">
    <property type="nucleotide sequence ID" value="NZ_ARXU01000008.1"/>
</dbReference>
<feature type="region of interest" description="Disordered" evidence="1">
    <location>
        <begin position="27"/>
        <end position="64"/>
    </location>
</feature>
<dbReference type="SMART" id="SM00028">
    <property type="entry name" value="TPR"/>
    <property type="match status" value="2"/>
</dbReference>
<evidence type="ECO:0000313" key="4">
    <source>
        <dbReference type="Proteomes" id="UP000029443"/>
    </source>
</evidence>
<dbReference type="SUPFAM" id="SSF48452">
    <property type="entry name" value="TPR-like"/>
    <property type="match status" value="1"/>
</dbReference>